<organism evidence="2 3">
    <name type="scientific">Hibiscus syriacus</name>
    <name type="common">Rose of Sharon</name>
    <dbReference type="NCBI Taxonomy" id="106335"/>
    <lineage>
        <taxon>Eukaryota</taxon>
        <taxon>Viridiplantae</taxon>
        <taxon>Streptophyta</taxon>
        <taxon>Embryophyta</taxon>
        <taxon>Tracheophyta</taxon>
        <taxon>Spermatophyta</taxon>
        <taxon>Magnoliopsida</taxon>
        <taxon>eudicotyledons</taxon>
        <taxon>Gunneridae</taxon>
        <taxon>Pentapetalae</taxon>
        <taxon>rosids</taxon>
        <taxon>malvids</taxon>
        <taxon>Malvales</taxon>
        <taxon>Malvaceae</taxon>
        <taxon>Malvoideae</taxon>
        <taxon>Hibiscus</taxon>
    </lineage>
</organism>
<proteinExistence type="predicted"/>
<evidence type="ECO:0000313" key="2">
    <source>
        <dbReference type="EMBL" id="KAE8679503.1"/>
    </source>
</evidence>
<keyword evidence="1" id="KW-0472">Membrane</keyword>
<keyword evidence="1" id="KW-1133">Transmembrane helix</keyword>
<dbReference type="EMBL" id="VEPZ02001330">
    <property type="protein sequence ID" value="KAE8679503.1"/>
    <property type="molecule type" value="Genomic_DNA"/>
</dbReference>
<keyword evidence="1" id="KW-0812">Transmembrane</keyword>
<feature type="transmembrane region" description="Helical" evidence="1">
    <location>
        <begin position="37"/>
        <end position="59"/>
    </location>
</feature>
<evidence type="ECO:0000256" key="1">
    <source>
        <dbReference type="SAM" id="Phobius"/>
    </source>
</evidence>
<accession>A0A6A2XUZ5</accession>
<evidence type="ECO:0000313" key="3">
    <source>
        <dbReference type="Proteomes" id="UP000436088"/>
    </source>
</evidence>
<name>A0A6A2XUZ5_HIBSY</name>
<dbReference type="AlphaFoldDB" id="A0A6A2XUZ5"/>
<reference evidence="2" key="1">
    <citation type="submission" date="2019-09" db="EMBL/GenBank/DDBJ databases">
        <title>Draft genome information of white flower Hibiscus syriacus.</title>
        <authorList>
            <person name="Kim Y.-M."/>
        </authorList>
    </citation>
    <scope>NUCLEOTIDE SEQUENCE [LARGE SCALE GENOMIC DNA]</scope>
    <source>
        <strain evidence="2">YM2019G1</strain>
    </source>
</reference>
<comment type="caution">
    <text evidence="2">The sequence shown here is derived from an EMBL/GenBank/DDBJ whole genome shotgun (WGS) entry which is preliminary data.</text>
</comment>
<dbReference type="Proteomes" id="UP000436088">
    <property type="component" value="Unassembled WGS sequence"/>
</dbReference>
<sequence length="166" mass="18578">MLFSSHLPRWLQVLLSEKFFNACIIHEDAKKTRRISIAWIVVSVFALTACPLTVLTGFYRLDDATRLMDCAFVQVNYLLGTEDGVSKFLFECNFLPLPEAGSEDGFVTPDSVLEPDGSIKTSSGSAAYGEVSLNSTATTEIVRKKRSNLKACRPTTLRQYLRFREV</sequence>
<protein>
    <submittedName>
        <fullName evidence="2">Uncharacterized protein</fullName>
    </submittedName>
</protein>
<keyword evidence="3" id="KW-1185">Reference proteome</keyword>
<gene>
    <name evidence="2" type="ORF">F3Y22_tig00111398pilonHSYRG00032</name>
</gene>